<dbReference type="InterPro" id="IPR020814">
    <property type="entry name" value="Ribosomal_S6_plastid/chlpt"/>
</dbReference>
<dbReference type="RefSeq" id="WP_084331601.1">
    <property type="nucleotide sequence ID" value="NZ_PHNE01000001.1"/>
</dbReference>
<dbReference type="NCBIfam" id="TIGR00166">
    <property type="entry name" value="S6"/>
    <property type="match status" value="1"/>
</dbReference>
<evidence type="ECO:0000256" key="2">
    <source>
        <dbReference type="ARBA" id="ARBA00035104"/>
    </source>
</evidence>
<dbReference type="InterPro" id="IPR014717">
    <property type="entry name" value="Transl_elong_EF1B/ribsomal_bS6"/>
</dbReference>
<protein>
    <recommendedName>
        <fullName evidence="3 4">Small ribosomal subunit protein bS6</fullName>
    </recommendedName>
</protein>
<dbReference type="Pfam" id="PF01250">
    <property type="entry name" value="Ribosomal_S6"/>
    <property type="match status" value="1"/>
</dbReference>
<dbReference type="GO" id="GO:0006412">
    <property type="term" value="P:translation"/>
    <property type="evidence" value="ECO:0007669"/>
    <property type="project" value="UniProtKB-UniRule"/>
</dbReference>
<dbReference type="GO" id="GO:0070181">
    <property type="term" value="F:small ribosomal subunit rRNA binding"/>
    <property type="evidence" value="ECO:0007669"/>
    <property type="project" value="TreeGrafter"/>
</dbReference>
<dbReference type="HAMAP" id="MF_00360">
    <property type="entry name" value="Ribosomal_bS6"/>
    <property type="match status" value="1"/>
</dbReference>
<evidence type="ECO:0000313" key="7">
    <source>
        <dbReference type="Proteomes" id="UP000237865"/>
    </source>
</evidence>
<gene>
    <name evidence="4 6" type="primary">rpsF</name>
    <name evidence="6" type="ORF">ELUCI_v1c01610</name>
</gene>
<evidence type="ECO:0000313" key="6">
    <source>
        <dbReference type="EMBL" id="PPE05873.1"/>
    </source>
</evidence>
<name>A0A2S5REX7_9MOLU</name>
<dbReference type="InterPro" id="IPR000529">
    <property type="entry name" value="Ribosomal_bS6"/>
</dbReference>
<feature type="region of interest" description="Disordered" evidence="5">
    <location>
        <begin position="234"/>
        <end position="256"/>
    </location>
</feature>
<dbReference type="STRING" id="1399797.GCA_000518285_01399"/>
<sequence length="309" mass="35427">MIRKYEIMYILDQDVKDTNEVIAKLNGILTSEGKIIESSEWGLMNFTYEINHKKKGYYVVVIVETTSSAVAEFERVTGIDKNVVRTLVLNTENLGNYEQSVKLSKTDMTKFEEERREKRDFKKPFVKREFNKDNKDFKKPYNKDFNKDTKTDKPVDAVKTEKHVAPKTAKPAAPKVTEEKHEEDSHAFIARVQAKYAAELKQHEDSKQADKEAHEKALAAATDEAAKAKLIAEREAKKTEKAKMSTEERAKLDGSDMITEARSELQKHANSLRSLAPEKEAKIHDANLRDMTKKELITYMKLIATKLNK</sequence>
<feature type="compositionally biased region" description="Low complexity" evidence="5">
    <location>
        <begin position="166"/>
        <end position="175"/>
    </location>
</feature>
<evidence type="ECO:0000256" key="4">
    <source>
        <dbReference type="HAMAP-Rule" id="MF_00360"/>
    </source>
</evidence>
<dbReference type="Gene3D" id="3.30.70.60">
    <property type="match status" value="1"/>
</dbReference>
<feature type="region of interest" description="Disordered" evidence="5">
    <location>
        <begin position="137"/>
        <end position="181"/>
    </location>
</feature>
<dbReference type="PANTHER" id="PTHR21011:SF1">
    <property type="entry name" value="SMALL RIBOSOMAL SUBUNIT PROTEIN BS6M"/>
    <property type="match status" value="1"/>
</dbReference>
<evidence type="ECO:0000256" key="1">
    <source>
        <dbReference type="ARBA" id="ARBA00009512"/>
    </source>
</evidence>
<dbReference type="EMBL" id="PHNE01000001">
    <property type="protein sequence ID" value="PPE05873.1"/>
    <property type="molecule type" value="Genomic_DNA"/>
</dbReference>
<dbReference type="InterPro" id="IPR035980">
    <property type="entry name" value="Ribosomal_bS6_sf"/>
</dbReference>
<dbReference type="SUPFAM" id="SSF54995">
    <property type="entry name" value="Ribosomal protein S6"/>
    <property type="match status" value="1"/>
</dbReference>
<organism evidence="6 7">
    <name type="scientific">Williamsoniiplasma lucivorax</name>
    <dbReference type="NCBI Taxonomy" id="209274"/>
    <lineage>
        <taxon>Bacteria</taxon>
        <taxon>Bacillati</taxon>
        <taxon>Mycoplasmatota</taxon>
        <taxon>Mollicutes</taxon>
        <taxon>Entomoplasmatales</taxon>
        <taxon>Williamsoniiplasma</taxon>
    </lineage>
</organism>
<comment type="function">
    <text evidence="2 4">Binds together with bS18 to 16S ribosomal RNA.</text>
</comment>
<evidence type="ECO:0000256" key="5">
    <source>
        <dbReference type="SAM" id="MobiDB-lite"/>
    </source>
</evidence>
<keyword evidence="4" id="KW-0694">RNA-binding</keyword>
<keyword evidence="7" id="KW-1185">Reference proteome</keyword>
<comment type="caution">
    <text evidence="6">The sequence shown here is derived from an EMBL/GenBank/DDBJ whole genome shotgun (WGS) entry which is preliminary data.</text>
</comment>
<keyword evidence="4" id="KW-0699">rRNA-binding</keyword>
<comment type="similarity">
    <text evidence="1 4">Belongs to the bacterial ribosomal protein bS6 family.</text>
</comment>
<dbReference type="Proteomes" id="UP000237865">
    <property type="component" value="Unassembled WGS sequence"/>
</dbReference>
<dbReference type="GO" id="GO:0005737">
    <property type="term" value="C:cytoplasm"/>
    <property type="evidence" value="ECO:0007669"/>
    <property type="project" value="UniProtKB-ARBA"/>
</dbReference>
<dbReference type="AlphaFoldDB" id="A0A2S5REX7"/>
<proteinExistence type="inferred from homology"/>
<reference evidence="6 7" key="1">
    <citation type="submission" date="2017-11" db="EMBL/GenBank/DDBJ databases">
        <title>Genome sequence of Entomoplasma lucivorax PIPN-2 (ATCC 49196).</title>
        <authorList>
            <person name="Lo W.-S."/>
            <person name="Gasparich G.E."/>
            <person name="Kuo C.-H."/>
        </authorList>
    </citation>
    <scope>NUCLEOTIDE SEQUENCE [LARGE SCALE GENOMIC DNA]</scope>
    <source>
        <strain evidence="6 7">PIPN-2</strain>
    </source>
</reference>
<dbReference type="GO" id="GO:0005840">
    <property type="term" value="C:ribosome"/>
    <property type="evidence" value="ECO:0007669"/>
    <property type="project" value="UniProtKB-KW"/>
</dbReference>
<dbReference type="GO" id="GO:1990904">
    <property type="term" value="C:ribonucleoprotein complex"/>
    <property type="evidence" value="ECO:0007669"/>
    <property type="project" value="UniProtKB-KW"/>
</dbReference>
<accession>A0A2S5REX7</accession>
<keyword evidence="4 6" id="KW-0689">Ribosomal protein</keyword>
<dbReference type="CDD" id="cd00473">
    <property type="entry name" value="bS6"/>
    <property type="match status" value="1"/>
</dbReference>
<evidence type="ECO:0000256" key="3">
    <source>
        <dbReference type="ARBA" id="ARBA00035294"/>
    </source>
</evidence>
<keyword evidence="4" id="KW-0687">Ribonucleoprotein</keyword>
<dbReference type="PANTHER" id="PTHR21011">
    <property type="entry name" value="MITOCHONDRIAL 28S RIBOSOMAL PROTEIN S6"/>
    <property type="match status" value="1"/>
</dbReference>
<dbReference type="GO" id="GO:0003735">
    <property type="term" value="F:structural constituent of ribosome"/>
    <property type="evidence" value="ECO:0007669"/>
    <property type="project" value="InterPro"/>
</dbReference>
<feature type="compositionally biased region" description="Basic and acidic residues" evidence="5">
    <location>
        <begin position="137"/>
        <end position="164"/>
    </location>
</feature>